<name>A0A7J5XNB9_DISMA</name>
<reference evidence="1 2" key="1">
    <citation type="submission" date="2020-03" db="EMBL/GenBank/DDBJ databases">
        <title>Dissostichus mawsoni Genome sequencing and assembly.</title>
        <authorList>
            <person name="Park H."/>
        </authorList>
    </citation>
    <scope>NUCLEOTIDE SEQUENCE [LARGE SCALE GENOMIC DNA]</scope>
    <source>
        <strain evidence="1">DM0001</strain>
        <tissue evidence="1">Muscle</tissue>
    </source>
</reference>
<accession>A0A7J5XNB9</accession>
<protein>
    <submittedName>
        <fullName evidence="1">Uncharacterized protein</fullName>
    </submittedName>
</protein>
<dbReference type="AlphaFoldDB" id="A0A7J5XNB9"/>
<evidence type="ECO:0000313" key="2">
    <source>
        <dbReference type="Proteomes" id="UP000518266"/>
    </source>
</evidence>
<evidence type="ECO:0000313" key="1">
    <source>
        <dbReference type="EMBL" id="KAF3838490.1"/>
    </source>
</evidence>
<comment type="caution">
    <text evidence="1">The sequence shown here is derived from an EMBL/GenBank/DDBJ whole genome shotgun (WGS) entry which is preliminary data.</text>
</comment>
<proteinExistence type="predicted"/>
<keyword evidence="2" id="KW-1185">Reference proteome</keyword>
<dbReference type="EMBL" id="JAAKFY010000022">
    <property type="protein sequence ID" value="KAF3838490.1"/>
    <property type="molecule type" value="Genomic_DNA"/>
</dbReference>
<sequence>MSTSGHLMSTSGVFMSPFIFGIDMSTSPLSLGPFRLKSTFGMEMFGTEMVGILKVRSFNINISFGKVNINVRTLHFWTFQAKRWHFDFRHFKATFWPFNINRWTCNVNIRCFNINARFRKVYINFWTFTLGTFDVP</sequence>
<dbReference type="Proteomes" id="UP000518266">
    <property type="component" value="Unassembled WGS sequence"/>
</dbReference>
<gene>
    <name evidence="1" type="ORF">F7725_010258</name>
</gene>
<organism evidence="1 2">
    <name type="scientific">Dissostichus mawsoni</name>
    <name type="common">Antarctic cod</name>
    <dbReference type="NCBI Taxonomy" id="36200"/>
    <lineage>
        <taxon>Eukaryota</taxon>
        <taxon>Metazoa</taxon>
        <taxon>Chordata</taxon>
        <taxon>Craniata</taxon>
        <taxon>Vertebrata</taxon>
        <taxon>Euteleostomi</taxon>
        <taxon>Actinopterygii</taxon>
        <taxon>Neopterygii</taxon>
        <taxon>Teleostei</taxon>
        <taxon>Neoteleostei</taxon>
        <taxon>Acanthomorphata</taxon>
        <taxon>Eupercaria</taxon>
        <taxon>Perciformes</taxon>
        <taxon>Notothenioidei</taxon>
        <taxon>Nototheniidae</taxon>
        <taxon>Dissostichus</taxon>
    </lineage>
</organism>